<dbReference type="RefSeq" id="WP_344784087.1">
    <property type="nucleotide sequence ID" value="NZ_BAAAZW010000006.1"/>
</dbReference>
<keyword evidence="3" id="KW-1185">Reference proteome</keyword>
<gene>
    <name evidence="2" type="ORF">GCM10022231_24390</name>
</gene>
<feature type="region of interest" description="Disordered" evidence="1">
    <location>
        <begin position="248"/>
        <end position="272"/>
    </location>
</feature>
<proteinExistence type="predicted"/>
<sequence>MAENNPASALYSILDTVRKSGDSTVGKGWERALGCAVDDKDFPRRHGEVVQLFSRVNQYLLSLPEDNEDRQLYLPYAPRWYDAVVFRGNWNVTSSPAKRIVSGDILNHLRGLGRLLQLKSGQNLTTEAIDALRKGLAEWSTLLDSAEIPAALAERIRGQVDLIGWLLDNVETYGAEPVMRESRNLLGEGVDLIQAMPGKAKKIGLALAGIVYAIGLLHSGIDHTAGILEGLSEVGTQYGRLVEGLPQLEGPESPLEIEAGSQNGPEGEGSDE</sequence>
<protein>
    <submittedName>
        <fullName evidence="2">Uncharacterized protein</fullName>
    </submittedName>
</protein>
<evidence type="ECO:0000313" key="3">
    <source>
        <dbReference type="Proteomes" id="UP001418444"/>
    </source>
</evidence>
<organism evidence="2 3">
    <name type="scientific">Gordonia caeni</name>
    <dbReference type="NCBI Taxonomy" id="1007097"/>
    <lineage>
        <taxon>Bacteria</taxon>
        <taxon>Bacillati</taxon>
        <taxon>Actinomycetota</taxon>
        <taxon>Actinomycetes</taxon>
        <taxon>Mycobacteriales</taxon>
        <taxon>Gordoniaceae</taxon>
        <taxon>Gordonia</taxon>
    </lineage>
</organism>
<evidence type="ECO:0000256" key="1">
    <source>
        <dbReference type="SAM" id="MobiDB-lite"/>
    </source>
</evidence>
<reference evidence="3" key="1">
    <citation type="journal article" date="2019" name="Int. J. Syst. Evol. Microbiol.">
        <title>The Global Catalogue of Microorganisms (GCM) 10K type strain sequencing project: providing services to taxonomists for standard genome sequencing and annotation.</title>
        <authorList>
            <consortium name="The Broad Institute Genomics Platform"/>
            <consortium name="The Broad Institute Genome Sequencing Center for Infectious Disease"/>
            <person name="Wu L."/>
            <person name="Ma J."/>
        </authorList>
    </citation>
    <scope>NUCLEOTIDE SEQUENCE [LARGE SCALE GENOMIC DNA]</scope>
    <source>
        <strain evidence="3">JCM 16923</strain>
    </source>
</reference>
<accession>A0ABP7PC72</accession>
<evidence type="ECO:0000313" key="2">
    <source>
        <dbReference type="EMBL" id="GAA3963234.1"/>
    </source>
</evidence>
<dbReference type="EMBL" id="BAAAZW010000006">
    <property type="protein sequence ID" value="GAA3963234.1"/>
    <property type="molecule type" value="Genomic_DNA"/>
</dbReference>
<comment type="caution">
    <text evidence="2">The sequence shown here is derived from an EMBL/GenBank/DDBJ whole genome shotgun (WGS) entry which is preliminary data.</text>
</comment>
<name>A0ABP7PC72_9ACTN</name>
<dbReference type="Proteomes" id="UP001418444">
    <property type="component" value="Unassembled WGS sequence"/>
</dbReference>